<dbReference type="Pfam" id="PF03901">
    <property type="entry name" value="Glyco_transf_22"/>
    <property type="match status" value="1"/>
</dbReference>
<dbReference type="PANTHER" id="PTHR33908">
    <property type="entry name" value="MANNOSYLTRANSFERASE YKCB-RELATED"/>
    <property type="match status" value="1"/>
</dbReference>
<dbReference type="EMBL" id="CP029343">
    <property type="protein sequence ID" value="AWL03013.1"/>
    <property type="molecule type" value="Genomic_DNA"/>
</dbReference>
<feature type="transmembrane region" description="Helical" evidence="11">
    <location>
        <begin position="156"/>
        <end position="176"/>
    </location>
</feature>
<feature type="transmembrane region" description="Helical" evidence="11">
    <location>
        <begin position="443"/>
        <end position="462"/>
    </location>
</feature>
<feature type="transmembrane region" description="Helical" evidence="11">
    <location>
        <begin position="409"/>
        <end position="434"/>
    </location>
</feature>
<keyword evidence="9 11" id="KW-0472">Membrane</keyword>
<keyword evidence="14" id="KW-1185">Reference proteome</keyword>
<feature type="domain" description="Glycosyltransferase RgtA/B/C/D-like" evidence="12">
    <location>
        <begin position="83"/>
        <end position="215"/>
    </location>
</feature>
<feature type="transmembrane region" description="Helical" evidence="11">
    <location>
        <begin position="375"/>
        <end position="397"/>
    </location>
</feature>
<evidence type="ECO:0000256" key="3">
    <source>
        <dbReference type="ARBA" id="ARBA00022475"/>
    </source>
</evidence>
<dbReference type="PANTHER" id="PTHR33908:SF3">
    <property type="entry name" value="UNDECAPRENYL PHOSPHATE-ALPHA-4-AMINO-4-DEOXY-L-ARABINOSE ARABINOSYL TRANSFERASE"/>
    <property type="match status" value="1"/>
</dbReference>
<dbReference type="GO" id="GO:0010041">
    <property type="term" value="P:response to iron(III) ion"/>
    <property type="evidence" value="ECO:0007669"/>
    <property type="project" value="TreeGrafter"/>
</dbReference>
<dbReference type="InterPro" id="IPR050297">
    <property type="entry name" value="LipidA_mod_glycosyltrf_83"/>
</dbReference>
<feature type="transmembrane region" description="Helical" evidence="11">
    <location>
        <begin position="286"/>
        <end position="308"/>
    </location>
</feature>
<feature type="transmembrane region" description="Helical" evidence="11">
    <location>
        <begin position="235"/>
        <end position="252"/>
    </location>
</feature>
<protein>
    <submittedName>
        <fullName evidence="13">Glycosyl transferase</fullName>
    </submittedName>
</protein>
<dbReference type="GO" id="GO:0016763">
    <property type="term" value="F:pentosyltransferase activity"/>
    <property type="evidence" value="ECO:0007669"/>
    <property type="project" value="TreeGrafter"/>
</dbReference>
<keyword evidence="3" id="KW-1003">Cell membrane</keyword>
<dbReference type="GO" id="GO:0005886">
    <property type="term" value="C:plasma membrane"/>
    <property type="evidence" value="ECO:0007669"/>
    <property type="project" value="UniProtKB-SubCell"/>
</dbReference>
<feature type="transmembrane region" description="Helical" evidence="11">
    <location>
        <begin position="188"/>
        <end position="214"/>
    </location>
</feature>
<keyword evidence="5 13" id="KW-0808">Transferase</keyword>
<evidence type="ECO:0000313" key="14">
    <source>
        <dbReference type="Proteomes" id="UP000245820"/>
    </source>
</evidence>
<evidence type="ECO:0000256" key="6">
    <source>
        <dbReference type="ARBA" id="ARBA00022692"/>
    </source>
</evidence>
<evidence type="ECO:0000256" key="9">
    <source>
        <dbReference type="ARBA" id="ARBA00023136"/>
    </source>
</evidence>
<feature type="transmembrane region" description="Helical" evidence="11">
    <location>
        <begin position="104"/>
        <end position="121"/>
    </location>
</feature>
<dbReference type="InterPro" id="IPR038731">
    <property type="entry name" value="RgtA/B/C-like"/>
</dbReference>
<dbReference type="Proteomes" id="UP000245820">
    <property type="component" value="Chromosome"/>
</dbReference>
<dbReference type="AlphaFoldDB" id="A0A2S2DCA2"/>
<evidence type="ECO:0000256" key="11">
    <source>
        <dbReference type="SAM" id="Phobius"/>
    </source>
</evidence>
<name>A0A2S2DCA2_9BURK</name>
<evidence type="ECO:0000256" key="8">
    <source>
        <dbReference type="ARBA" id="ARBA00022989"/>
    </source>
</evidence>
<dbReference type="GO" id="GO:0009103">
    <property type="term" value="P:lipopolysaccharide biosynthetic process"/>
    <property type="evidence" value="ECO:0007669"/>
    <property type="project" value="TreeGrafter"/>
</dbReference>
<feature type="region of interest" description="Disordered" evidence="10">
    <location>
        <begin position="1"/>
        <end position="22"/>
    </location>
</feature>
<keyword evidence="6 11" id="KW-0812">Transmembrane</keyword>
<evidence type="ECO:0000256" key="5">
    <source>
        <dbReference type="ARBA" id="ARBA00022679"/>
    </source>
</evidence>
<keyword evidence="7" id="KW-0256">Endoplasmic reticulum</keyword>
<evidence type="ECO:0000256" key="7">
    <source>
        <dbReference type="ARBA" id="ARBA00022824"/>
    </source>
</evidence>
<keyword evidence="8 11" id="KW-1133">Transmembrane helix</keyword>
<dbReference type="Pfam" id="PF13231">
    <property type="entry name" value="PMT_2"/>
    <property type="match status" value="1"/>
</dbReference>
<keyword evidence="4" id="KW-0328">Glycosyltransferase</keyword>
<reference evidence="13 14" key="1">
    <citation type="submission" date="2018-05" db="EMBL/GenBank/DDBJ databases">
        <title>Complete genome sequence of Massilia oculi sp. nov. CCUG 43427T (=DSM 26321T), the type strain of M. oculi, and comparison with genome sequences of other Massilia strains.</title>
        <authorList>
            <person name="Zhu B."/>
        </authorList>
    </citation>
    <scope>NUCLEOTIDE SEQUENCE [LARGE SCALE GENOMIC DNA]</scope>
    <source>
        <strain evidence="13 14">CCUG 43427</strain>
    </source>
</reference>
<feature type="transmembrane region" description="Helical" evidence="11">
    <location>
        <begin position="320"/>
        <end position="339"/>
    </location>
</feature>
<feature type="transmembrane region" description="Helical" evidence="11">
    <location>
        <begin position="345"/>
        <end position="363"/>
    </location>
</feature>
<dbReference type="InterPro" id="IPR005599">
    <property type="entry name" value="GPI_mannosylTrfase"/>
</dbReference>
<organism evidence="13 14">
    <name type="scientific">Massilia oculi</name>
    <dbReference type="NCBI Taxonomy" id="945844"/>
    <lineage>
        <taxon>Bacteria</taxon>
        <taxon>Pseudomonadati</taxon>
        <taxon>Pseudomonadota</taxon>
        <taxon>Betaproteobacteria</taxon>
        <taxon>Burkholderiales</taxon>
        <taxon>Oxalobacteraceae</taxon>
        <taxon>Telluria group</taxon>
        <taxon>Massilia</taxon>
    </lineage>
</organism>
<evidence type="ECO:0000256" key="10">
    <source>
        <dbReference type="SAM" id="MobiDB-lite"/>
    </source>
</evidence>
<gene>
    <name evidence="13" type="ORF">DIR46_00060</name>
</gene>
<evidence type="ECO:0000313" key="13">
    <source>
        <dbReference type="EMBL" id="AWL03013.1"/>
    </source>
</evidence>
<dbReference type="OrthoDB" id="9775035at2"/>
<dbReference type="KEGG" id="mtim:DIR46_00060"/>
<sequence length="591" mass="67119">MASNRGYRTSEDKRMQLPHNPSARQDAHWWPWIAALLIAALFAGIGLRDPWPADEPRFAQVAREMVESGQWLFPTRGGEFYPDKPPVFMWLIALFYQLTGQLKIAFLLPSALAGLGTLWLVFDLGRRLWGENVARSAVLVLAFTPQFLLQAKAAQIDAVACFWITLGCYGLVRHFLLGPAWGWYAASWVAMALGIVTKGVGFLPALMLIPLAIWRRPVTASGQQVWCMRTWWGPTLMLGTLALWLVPMWVAVERIQSPELLAYRDNILLKQTAERYANAWHHIKPWHYYLSTALPSMWFPLVVLFLLQIRSIRKLWPSSVALRVLLSWVALVLLFFSISPGKREVYILPALPMSALALAYVWEQAPEKGRRTASLLLRGALAVVGLLLMLLAAMALFAPDRLHHRADDYADAIAALAPGLLILGLALSSIVWLLRKRALFEQLALASLLAWLFISFWLWPSLNTHRTPRAVMQELEQSLAPEAEVGMLEFKEQFLLFANRPLVHFSYLAPLPQQEWNAWRWIRSAPNRVLLLPDHLALQCFDLTKKRVLGEAHRRNWVLLDASAARESCGRAVDRVPYRYVPVKKDILLSN</sequence>
<comment type="subcellular location">
    <subcellularLocation>
        <location evidence="2">Cell membrane</location>
        <topology evidence="2">Multi-pass membrane protein</topology>
    </subcellularLocation>
    <subcellularLocation>
        <location evidence="1">Endoplasmic reticulum membrane</location>
    </subcellularLocation>
</comment>
<accession>A0A2S2DCA2</accession>
<evidence type="ECO:0000256" key="1">
    <source>
        <dbReference type="ARBA" id="ARBA00004586"/>
    </source>
</evidence>
<proteinExistence type="predicted"/>
<feature type="transmembrane region" description="Helical" evidence="11">
    <location>
        <begin position="29"/>
        <end position="47"/>
    </location>
</feature>
<evidence type="ECO:0000256" key="4">
    <source>
        <dbReference type="ARBA" id="ARBA00022676"/>
    </source>
</evidence>
<evidence type="ECO:0000256" key="2">
    <source>
        <dbReference type="ARBA" id="ARBA00004651"/>
    </source>
</evidence>
<evidence type="ECO:0000259" key="12">
    <source>
        <dbReference type="Pfam" id="PF13231"/>
    </source>
</evidence>